<dbReference type="Proteomes" id="UP001322138">
    <property type="component" value="Unassembled WGS sequence"/>
</dbReference>
<evidence type="ECO:0000313" key="2">
    <source>
        <dbReference type="Proteomes" id="UP001322138"/>
    </source>
</evidence>
<reference evidence="1 2" key="1">
    <citation type="journal article" date="2023" name="bioRxiv">
        <title>High-quality genome assemblies of four members of thePodospora anserinaspecies complex.</title>
        <authorList>
            <person name="Ament-Velasquez S.L."/>
            <person name="Vogan A.A."/>
            <person name="Wallerman O."/>
            <person name="Hartmann F."/>
            <person name="Gautier V."/>
            <person name="Silar P."/>
            <person name="Giraud T."/>
            <person name="Johannesson H."/>
        </authorList>
    </citation>
    <scope>NUCLEOTIDE SEQUENCE [LARGE SCALE GENOMIC DNA]</scope>
    <source>
        <strain evidence="1 2">CBS 112042</strain>
    </source>
</reference>
<accession>A0ABR0FB89</accession>
<evidence type="ECO:0000313" key="1">
    <source>
        <dbReference type="EMBL" id="KAK4640648.1"/>
    </source>
</evidence>
<comment type="caution">
    <text evidence="1">The sequence shown here is derived from an EMBL/GenBank/DDBJ whole genome shotgun (WGS) entry which is preliminary data.</text>
</comment>
<proteinExistence type="predicted"/>
<dbReference type="GeneID" id="87892354"/>
<keyword evidence="2" id="KW-1185">Reference proteome</keyword>
<dbReference type="RefSeq" id="XP_062729624.1">
    <property type="nucleotide sequence ID" value="XM_062872995.1"/>
</dbReference>
<gene>
    <name evidence="1" type="ORF">QC761_0094120</name>
</gene>
<organism evidence="1 2">
    <name type="scientific">Podospora bellae-mahoneyi</name>
    <dbReference type="NCBI Taxonomy" id="2093777"/>
    <lineage>
        <taxon>Eukaryota</taxon>
        <taxon>Fungi</taxon>
        <taxon>Dikarya</taxon>
        <taxon>Ascomycota</taxon>
        <taxon>Pezizomycotina</taxon>
        <taxon>Sordariomycetes</taxon>
        <taxon>Sordariomycetidae</taxon>
        <taxon>Sordariales</taxon>
        <taxon>Podosporaceae</taxon>
        <taxon>Podospora</taxon>
    </lineage>
</organism>
<sequence length="107" mass="12074">MSTAQNATTAPEEPILCTKCPHKPARMDVMMSLSHDPSNPRAYVHIGPRDNLVEIKEDITNGTKKIVTLVFEFPLHPLNPAWVEERCRTWGINREIFPPSEIGDPVQ</sequence>
<name>A0ABR0FB89_9PEZI</name>
<protein>
    <submittedName>
        <fullName evidence="1">Uncharacterized protein</fullName>
    </submittedName>
</protein>
<dbReference type="EMBL" id="JAFFGZ010000008">
    <property type="protein sequence ID" value="KAK4640648.1"/>
    <property type="molecule type" value="Genomic_DNA"/>
</dbReference>